<keyword evidence="1" id="KW-1133">Transmembrane helix</keyword>
<keyword evidence="1" id="KW-0472">Membrane</keyword>
<accession>A0ABV0JL10</accession>
<evidence type="ECO:0008006" key="4">
    <source>
        <dbReference type="Google" id="ProtNLM"/>
    </source>
</evidence>
<organism evidence="2 3">
    <name type="scientific">Funiculus sociatus GB2-A5</name>
    <dbReference type="NCBI Taxonomy" id="2933946"/>
    <lineage>
        <taxon>Bacteria</taxon>
        <taxon>Bacillati</taxon>
        <taxon>Cyanobacteriota</taxon>
        <taxon>Cyanophyceae</taxon>
        <taxon>Coleofasciculales</taxon>
        <taxon>Coleofasciculaceae</taxon>
        <taxon>Funiculus</taxon>
    </lineage>
</organism>
<comment type="caution">
    <text evidence="2">The sequence shown here is derived from an EMBL/GenBank/DDBJ whole genome shotgun (WGS) entry which is preliminary data.</text>
</comment>
<evidence type="ECO:0000313" key="3">
    <source>
        <dbReference type="Proteomes" id="UP001442494"/>
    </source>
</evidence>
<feature type="transmembrane region" description="Helical" evidence="1">
    <location>
        <begin position="47"/>
        <end position="74"/>
    </location>
</feature>
<dbReference type="RefSeq" id="WP_199295085.1">
    <property type="nucleotide sequence ID" value="NZ_JAMPKK010000010.1"/>
</dbReference>
<proteinExistence type="predicted"/>
<evidence type="ECO:0000313" key="2">
    <source>
        <dbReference type="EMBL" id="MEP0864115.1"/>
    </source>
</evidence>
<sequence length="96" mass="11095">MTHYLILLLAIAYTCAVLAGRRSRTMGLQKYLGRLQQLKRIPRRHSTFWIGLYGHLWIGAMEFWSELAVALMALNPHKLPYFHKGLRAMTLIQSAL</sequence>
<gene>
    <name evidence="2" type="ORF">NDI37_06510</name>
</gene>
<reference evidence="2 3" key="1">
    <citation type="submission" date="2022-04" db="EMBL/GenBank/DDBJ databases">
        <title>Positive selection, recombination, and allopatry shape intraspecific diversity of widespread and dominant cyanobacteria.</title>
        <authorList>
            <person name="Wei J."/>
            <person name="Shu W."/>
            <person name="Hu C."/>
        </authorList>
    </citation>
    <scope>NUCLEOTIDE SEQUENCE [LARGE SCALE GENOMIC DNA]</scope>
    <source>
        <strain evidence="2 3">GB2-A5</strain>
    </source>
</reference>
<keyword evidence="1" id="KW-0812">Transmembrane</keyword>
<dbReference type="Proteomes" id="UP001442494">
    <property type="component" value="Unassembled WGS sequence"/>
</dbReference>
<keyword evidence="3" id="KW-1185">Reference proteome</keyword>
<name>A0ABV0JL10_9CYAN</name>
<dbReference type="EMBL" id="JAMPKK010000010">
    <property type="protein sequence ID" value="MEP0864115.1"/>
    <property type="molecule type" value="Genomic_DNA"/>
</dbReference>
<protein>
    <recommendedName>
        <fullName evidence="4">Transposase</fullName>
    </recommendedName>
</protein>
<evidence type="ECO:0000256" key="1">
    <source>
        <dbReference type="SAM" id="Phobius"/>
    </source>
</evidence>